<evidence type="ECO:0000256" key="1">
    <source>
        <dbReference type="ARBA" id="ARBA00022741"/>
    </source>
</evidence>
<organism evidence="6 7">
    <name type="scientific">Bombilactobacillus folatiphilus</name>
    <dbReference type="NCBI Taxonomy" id="2923362"/>
    <lineage>
        <taxon>Bacteria</taxon>
        <taxon>Bacillati</taxon>
        <taxon>Bacillota</taxon>
        <taxon>Bacilli</taxon>
        <taxon>Lactobacillales</taxon>
        <taxon>Lactobacillaceae</taxon>
        <taxon>Bombilactobacillus</taxon>
    </lineage>
</organism>
<evidence type="ECO:0000256" key="3">
    <source>
        <dbReference type="ARBA" id="ARBA00022840"/>
    </source>
</evidence>
<dbReference type="PANTHER" id="PTHR11609:SF5">
    <property type="entry name" value="PHOSPHORIBOSYLAMINOIMIDAZOLE CARBOXYLASE"/>
    <property type="match status" value="1"/>
</dbReference>
<keyword evidence="1 4" id="KW-0547">Nucleotide-binding</keyword>
<sequence length="369" mass="42197">MEFLGPKSTLGLISVDGSDVVVASQVLQMGLQLVILTTQPQLWHNFAGKIVVGDYRDPLVLDELFTQVDLVFYDNAELELPDLQQLKQPQKLVQGTEILDLMQDRYLERCFFNEHRLNITPYATVVGKEDLYRAVDEIGFPCVLKPIQRALYPKMQVTFENQEQIEQYQLPQGSFILESLIEIKQELFMLVTKDCLQQIQTYPLIQVTRQNTAKAALVVQEMDEVLVKEVQDIAQTIGQSLTYQGLFALKLCTTPSGMLYVERLYVGTVWAAQLFAQVTQSSQEELLLRSLCNWPIPVLEPWMNGCDLMVTDDQLLPAVGLLEQHPQWKLTMQNAFLDKKPAHLGDLWVFAKKTDQLINYVNSTKIWKV</sequence>
<dbReference type="Pfam" id="PF02222">
    <property type="entry name" value="ATP-grasp"/>
    <property type="match status" value="1"/>
</dbReference>
<keyword evidence="2" id="KW-0658">Purine biosynthesis</keyword>
<dbReference type="EMBL" id="CP093366">
    <property type="protein sequence ID" value="UQS81831.1"/>
    <property type="molecule type" value="Genomic_DNA"/>
</dbReference>
<dbReference type="Gene3D" id="3.30.1490.20">
    <property type="entry name" value="ATP-grasp fold, A domain"/>
    <property type="match status" value="1"/>
</dbReference>
<evidence type="ECO:0000313" key="7">
    <source>
        <dbReference type="Proteomes" id="UP000831495"/>
    </source>
</evidence>
<name>A0ABY4P8H1_9LACO</name>
<evidence type="ECO:0000256" key="4">
    <source>
        <dbReference type="PROSITE-ProRule" id="PRU00409"/>
    </source>
</evidence>
<dbReference type="InterPro" id="IPR013815">
    <property type="entry name" value="ATP_grasp_subdomain_1"/>
</dbReference>
<dbReference type="Gene3D" id="3.30.470.20">
    <property type="entry name" value="ATP-grasp fold, B domain"/>
    <property type="match status" value="1"/>
</dbReference>
<evidence type="ECO:0000313" key="6">
    <source>
        <dbReference type="EMBL" id="UQS81831.1"/>
    </source>
</evidence>
<dbReference type="Proteomes" id="UP000831495">
    <property type="component" value="Chromosome"/>
</dbReference>
<dbReference type="Gene3D" id="3.40.50.20">
    <property type="match status" value="1"/>
</dbReference>
<dbReference type="InterPro" id="IPR003135">
    <property type="entry name" value="ATP-grasp_carboxylate-amine"/>
</dbReference>
<keyword evidence="7" id="KW-1185">Reference proteome</keyword>
<reference evidence="6" key="1">
    <citation type="journal article" date="2022" name="Int. J. Syst. Evol. Microbiol.">
        <title>Apilactobacillus apisilvae sp. nov., Nicolia spurrieriana gen. nov. sp. nov., Bombilactobacillus folatiphilus sp. nov. and Bombilactobacillus thymidiniphilus sp. nov., four new lactic acid bacterial isolates from stingless bees Tetragonula carbonaria and Austroplebeia australis.</title>
        <authorList>
            <person name="Oliphant S.A."/>
            <person name="Watson-Haigh N.S."/>
            <person name="Sumby K.M."/>
            <person name="Gardner J."/>
            <person name="Groom S."/>
            <person name="Jiranek V."/>
        </authorList>
    </citation>
    <scope>NUCLEOTIDE SEQUENCE</scope>
    <source>
        <strain evidence="6">SG4_D2</strain>
    </source>
</reference>
<accession>A0ABY4P8H1</accession>
<feature type="domain" description="ATP-grasp" evidence="5">
    <location>
        <begin position="109"/>
        <end position="292"/>
    </location>
</feature>
<evidence type="ECO:0000259" key="5">
    <source>
        <dbReference type="PROSITE" id="PS50975"/>
    </source>
</evidence>
<dbReference type="InterPro" id="IPR011761">
    <property type="entry name" value="ATP-grasp"/>
</dbReference>
<protein>
    <submittedName>
        <fullName evidence="6">ATP-grasp domain-containing protein</fullName>
    </submittedName>
</protein>
<gene>
    <name evidence="6" type="ORF">MOO45_06420</name>
</gene>
<dbReference type="RefSeq" id="WP_249514099.1">
    <property type="nucleotide sequence ID" value="NZ_CP093366.1"/>
</dbReference>
<dbReference type="SUPFAM" id="SSF56059">
    <property type="entry name" value="Glutathione synthetase ATP-binding domain-like"/>
    <property type="match status" value="1"/>
</dbReference>
<dbReference type="PROSITE" id="PS50975">
    <property type="entry name" value="ATP_GRASP"/>
    <property type="match status" value="1"/>
</dbReference>
<keyword evidence="3 4" id="KW-0067">ATP-binding</keyword>
<evidence type="ECO:0000256" key="2">
    <source>
        <dbReference type="ARBA" id="ARBA00022755"/>
    </source>
</evidence>
<proteinExistence type="predicted"/>
<dbReference type="PANTHER" id="PTHR11609">
    <property type="entry name" value="PURINE BIOSYNTHESIS PROTEIN 6/7, PUR6/7"/>
    <property type="match status" value="1"/>
</dbReference>